<proteinExistence type="inferred from homology"/>
<accession>A0AAV2ZP62</accession>
<dbReference type="PRINTS" id="PR00237">
    <property type="entry name" value="GPCRRHODOPSN"/>
</dbReference>
<dbReference type="AlphaFoldDB" id="A0AAV2ZP62"/>
<feature type="transmembrane region" description="Helical" evidence="11">
    <location>
        <begin position="56"/>
        <end position="74"/>
    </location>
</feature>
<feature type="transmembrane region" description="Helical" evidence="11">
    <location>
        <begin position="139"/>
        <end position="163"/>
    </location>
</feature>
<evidence type="ECO:0000256" key="9">
    <source>
        <dbReference type="ARBA" id="ARBA00023224"/>
    </source>
</evidence>
<dbReference type="GO" id="GO:0004930">
    <property type="term" value="F:G protein-coupled receptor activity"/>
    <property type="evidence" value="ECO:0007669"/>
    <property type="project" value="UniProtKB-KW"/>
</dbReference>
<comment type="similarity">
    <text evidence="10">Belongs to the G-protein coupled receptor 1 family.</text>
</comment>
<keyword evidence="14" id="KW-1185">Reference proteome</keyword>
<feature type="transmembrane region" description="Helical" evidence="11">
    <location>
        <begin position="267"/>
        <end position="287"/>
    </location>
</feature>
<organism evidence="13 14">
    <name type="scientific">Pyxicephalus adspersus</name>
    <name type="common">African bullfrog</name>
    <dbReference type="NCBI Taxonomy" id="30357"/>
    <lineage>
        <taxon>Eukaryota</taxon>
        <taxon>Metazoa</taxon>
        <taxon>Chordata</taxon>
        <taxon>Craniata</taxon>
        <taxon>Vertebrata</taxon>
        <taxon>Euteleostomi</taxon>
        <taxon>Amphibia</taxon>
        <taxon>Batrachia</taxon>
        <taxon>Anura</taxon>
        <taxon>Neobatrachia</taxon>
        <taxon>Ranoidea</taxon>
        <taxon>Pyxicephalidae</taxon>
        <taxon>Pyxicephalinae</taxon>
        <taxon>Pyxicephalus</taxon>
    </lineage>
</organism>
<dbReference type="GO" id="GO:0005886">
    <property type="term" value="C:plasma membrane"/>
    <property type="evidence" value="ECO:0007669"/>
    <property type="project" value="UniProtKB-SubCell"/>
</dbReference>
<dbReference type="SUPFAM" id="SSF81321">
    <property type="entry name" value="Family A G protein-coupled receptor-like"/>
    <property type="match status" value="1"/>
</dbReference>
<dbReference type="InterPro" id="IPR050516">
    <property type="entry name" value="Olfactory_GPCR"/>
</dbReference>
<feature type="transmembrane region" description="Helical" evidence="11">
    <location>
        <begin position="99"/>
        <end position="118"/>
    </location>
</feature>
<dbReference type="PROSITE" id="PS50262">
    <property type="entry name" value="G_PROTEIN_RECEP_F1_2"/>
    <property type="match status" value="1"/>
</dbReference>
<evidence type="ECO:0000313" key="13">
    <source>
        <dbReference type="EMBL" id="DBA13667.1"/>
    </source>
</evidence>
<dbReference type="PRINTS" id="PR00245">
    <property type="entry name" value="OLFACTORYR"/>
</dbReference>
<feature type="transmembrane region" description="Helical" evidence="11">
    <location>
        <begin position="28"/>
        <end position="49"/>
    </location>
</feature>
<gene>
    <name evidence="13" type="ORF">GDO54_018581</name>
</gene>
<feature type="domain" description="G-protein coupled receptors family 1 profile" evidence="12">
    <location>
        <begin position="39"/>
        <end position="287"/>
    </location>
</feature>
<evidence type="ECO:0000313" key="14">
    <source>
        <dbReference type="Proteomes" id="UP001181693"/>
    </source>
</evidence>
<dbReference type="Gene3D" id="1.20.1070.10">
    <property type="entry name" value="Rhodopsin 7-helix transmembrane proteins"/>
    <property type="match status" value="1"/>
</dbReference>
<evidence type="ECO:0000256" key="4">
    <source>
        <dbReference type="ARBA" id="ARBA00022725"/>
    </source>
</evidence>
<evidence type="ECO:0000256" key="8">
    <source>
        <dbReference type="ARBA" id="ARBA00023170"/>
    </source>
</evidence>
<dbReference type="EMBL" id="DYDO01000056">
    <property type="protein sequence ID" value="DBA13667.1"/>
    <property type="molecule type" value="Genomic_DNA"/>
</dbReference>
<evidence type="ECO:0000256" key="5">
    <source>
        <dbReference type="ARBA" id="ARBA00022989"/>
    </source>
</evidence>
<evidence type="ECO:0000256" key="1">
    <source>
        <dbReference type="ARBA" id="ARBA00004651"/>
    </source>
</evidence>
<keyword evidence="2 11" id="KW-1003">Cell membrane</keyword>
<dbReference type="InterPro" id="IPR000276">
    <property type="entry name" value="GPCR_Rhodpsn"/>
</dbReference>
<evidence type="ECO:0000256" key="10">
    <source>
        <dbReference type="RuleBase" id="RU000688"/>
    </source>
</evidence>
<dbReference type="GO" id="GO:0004984">
    <property type="term" value="F:olfactory receptor activity"/>
    <property type="evidence" value="ECO:0007669"/>
    <property type="project" value="InterPro"/>
</dbReference>
<keyword evidence="9 10" id="KW-0807">Transducer</keyword>
<keyword evidence="6 10" id="KW-0297">G-protein coupled receptor</keyword>
<keyword evidence="3 10" id="KW-0812">Transmembrane</keyword>
<dbReference type="InterPro" id="IPR000725">
    <property type="entry name" value="Olfact_rcpt"/>
</dbReference>
<dbReference type="PANTHER" id="PTHR26452">
    <property type="entry name" value="OLFACTORY RECEPTOR"/>
    <property type="match status" value="1"/>
</dbReference>
<keyword evidence="4 11" id="KW-0552">Olfaction</keyword>
<keyword evidence="11" id="KW-0716">Sensory transduction</keyword>
<dbReference type="InterPro" id="IPR017452">
    <property type="entry name" value="GPCR_Rhodpsn_7TM"/>
</dbReference>
<evidence type="ECO:0000256" key="3">
    <source>
        <dbReference type="ARBA" id="ARBA00022692"/>
    </source>
</evidence>
<dbReference type="FunFam" id="1.20.1070.10:FF:000008">
    <property type="entry name" value="Olfactory receptor"/>
    <property type="match status" value="1"/>
</dbReference>
<dbReference type="Proteomes" id="UP001181693">
    <property type="component" value="Unassembled WGS sequence"/>
</dbReference>
<comment type="subcellular location">
    <subcellularLocation>
        <location evidence="1 11">Cell membrane</location>
        <topology evidence="1 11">Multi-pass membrane protein</topology>
    </subcellularLocation>
</comment>
<comment type="caution">
    <text evidence="13">The sequence shown here is derived from an EMBL/GenBank/DDBJ whole genome shotgun (WGS) entry which is preliminary data.</text>
</comment>
<evidence type="ECO:0000256" key="6">
    <source>
        <dbReference type="ARBA" id="ARBA00023040"/>
    </source>
</evidence>
<protein>
    <recommendedName>
        <fullName evidence="11">Olfactory receptor</fullName>
    </recommendedName>
</protein>
<evidence type="ECO:0000259" key="12">
    <source>
        <dbReference type="PROSITE" id="PS50262"/>
    </source>
</evidence>
<reference evidence="13" key="1">
    <citation type="thesis" date="2020" institute="ProQuest LLC" country="789 East Eisenhower Parkway, Ann Arbor, MI, USA">
        <title>Comparative Genomics and Chromosome Evolution.</title>
        <authorList>
            <person name="Mudd A.B."/>
        </authorList>
    </citation>
    <scope>NUCLEOTIDE SEQUENCE</scope>
    <source>
        <strain evidence="13">1538</strain>
        <tissue evidence="13">Blood</tissue>
    </source>
</reference>
<keyword evidence="5 11" id="KW-1133">Transmembrane helix</keyword>
<evidence type="ECO:0000256" key="11">
    <source>
        <dbReference type="RuleBase" id="RU363047"/>
    </source>
</evidence>
<evidence type="ECO:0000256" key="7">
    <source>
        <dbReference type="ARBA" id="ARBA00023136"/>
    </source>
</evidence>
<sequence length="311" mass="35773">MENQTFPKYFHLVPFFIESEYKPFITGIYFVLYLSGIFANSFIMVLIFLSSDLHTPMYLFLCSLSFTDIGYTTATVPKHLHILLSGDSSISFNQCFTQMYFYTLVGITENMVILAMAFDRYVAICNPLHYHSILRWKSCITIITGIWISGFLNSLVITVPLSYLSFCISDTIHQFFCDGKVLDIDIACAGVNEFYVVIYIETFLFSFCPCFFNFMSYVKIIKVILQMKSKEGSKKAFSTCSSHLIVIIMYYTTAILVYMMPPNYDRLHQVCLVFFTAVTPMLNPLIYSLRNNDVKRALLKLMASQIYLQAA</sequence>
<evidence type="ECO:0000256" key="2">
    <source>
        <dbReference type="ARBA" id="ARBA00022475"/>
    </source>
</evidence>
<keyword evidence="7 11" id="KW-0472">Membrane</keyword>
<feature type="transmembrane region" description="Helical" evidence="11">
    <location>
        <begin position="194"/>
        <end position="215"/>
    </location>
</feature>
<dbReference type="Pfam" id="PF13853">
    <property type="entry name" value="7tm_4"/>
    <property type="match status" value="1"/>
</dbReference>
<feature type="transmembrane region" description="Helical" evidence="11">
    <location>
        <begin position="236"/>
        <end position="261"/>
    </location>
</feature>
<name>A0AAV2ZP62_PYXAD</name>
<dbReference type="PROSITE" id="PS00237">
    <property type="entry name" value="G_PROTEIN_RECEP_F1_1"/>
    <property type="match status" value="1"/>
</dbReference>
<keyword evidence="8 10" id="KW-0675">Receptor</keyword>